<accession>Q8TMQ5</accession>
<dbReference type="GO" id="GO:0004190">
    <property type="term" value="F:aspartic-type endopeptidase activity"/>
    <property type="evidence" value="ECO:0007669"/>
    <property type="project" value="InterPro"/>
</dbReference>
<evidence type="ECO:0000256" key="5">
    <source>
        <dbReference type="ARBA" id="ARBA00023136"/>
    </source>
</evidence>
<keyword evidence="4 6" id="KW-1133">Transmembrane helix</keyword>
<dbReference type="PROSITE" id="PS51257">
    <property type="entry name" value="PROKAR_LIPOPROTEIN"/>
    <property type="match status" value="1"/>
</dbReference>
<name>Q8TMQ5_METAC</name>
<dbReference type="InterPro" id="IPR000045">
    <property type="entry name" value="Prepilin_IV_endopep_pep"/>
</dbReference>
<feature type="transmembrane region" description="Helical" evidence="6">
    <location>
        <begin position="30"/>
        <end position="63"/>
    </location>
</feature>
<evidence type="ECO:0000313" key="8">
    <source>
        <dbReference type="EMBL" id="AAM05979.1"/>
    </source>
</evidence>
<protein>
    <recommendedName>
        <fullName evidence="7">Prepilin type IV endopeptidase peptidase domain-containing protein</fullName>
    </recommendedName>
</protein>
<feature type="domain" description="Prepilin type IV endopeptidase peptidase" evidence="7">
    <location>
        <begin position="5"/>
        <end position="104"/>
    </location>
</feature>
<keyword evidence="3 6" id="KW-0812">Transmembrane</keyword>
<dbReference type="PANTHER" id="PTHR36506">
    <property type="entry name" value="PREFLAGELLIN PEPTIDASE"/>
    <property type="match status" value="1"/>
</dbReference>
<keyword evidence="2" id="KW-1003">Cell membrane</keyword>
<evidence type="ECO:0000259" key="7">
    <source>
        <dbReference type="Pfam" id="PF01478"/>
    </source>
</evidence>
<evidence type="ECO:0000256" key="6">
    <source>
        <dbReference type="SAM" id="Phobius"/>
    </source>
</evidence>
<dbReference type="HOGENOM" id="CLU_1922770_0_0_2"/>
<evidence type="ECO:0000256" key="1">
    <source>
        <dbReference type="ARBA" id="ARBA00004651"/>
    </source>
</evidence>
<dbReference type="PANTHER" id="PTHR36506:SF1">
    <property type="entry name" value="PREFLAGELLIN PEPTIDASE"/>
    <property type="match status" value="1"/>
</dbReference>
<dbReference type="EMBL" id="AE010299">
    <property type="protein sequence ID" value="AAM05979.1"/>
    <property type="molecule type" value="Genomic_DNA"/>
</dbReference>
<keyword evidence="5 6" id="KW-0472">Membrane</keyword>
<dbReference type="Pfam" id="PF01478">
    <property type="entry name" value="Peptidase_A24"/>
    <property type="match status" value="1"/>
</dbReference>
<dbReference type="Gene3D" id="1.20.120.1220">
    <property type="match status" value="1"/>
</dbReference>
<keyword evidence="9" id="KW-1185">Reference proteome</keyword>
<dbReference type="InParanoid" id="Q8TMQ5"/>
<dbReference type="EnsemblBacteria" id="AAM05979">
    <property type="protein sequence ID" value="AAM05979"/>
    <property type="gene ID" value="MA_2598"/>
</dbReference>
<evidence type="ECO:0000256" key="3">
    <source>
        <dbReference type="ARBA" id="ARBA00022692"/>
    </source>
</evidence>
<dbReference type="AlphaFoldDB" id="Q8TMQ5"/>
<dbReference type="Proteomes" id="UP000002487">
    <property type="component" value="Chromosome"/>
</dbReference>
<organism evidence="8 9">
    <name type="scientific">Methanosarcina acetivorans (strain ATCC 35395 / DSM 2834 / JCM 12185 / C2A)</name>
    <dbReference type="NCBI Taxonomy" id="188937"/>
    <lineage>
        <taxon>Archaea</taxon>
        <taxon>Methanobacteriati</taxon>
        <taxon>Methanobacteriota</taxon>
        <taxon>Stenosarchaea group</taxon>
        <taxon>Methanomicrobia</taxon>
        <taxon>Methanosarcinales</taxon>
        <taxon>Methanosarcinaceae</taxon>
        <taxon>Methanosarcina</taxon>
    </lineage>
</organism>
<dbReference type="InterPro" id="IPR052218">
    <property type="entry name" value="Preflagellin_Peptidase"/>
</dbReference>
<evidence type="ECO:0000313" key="9">
    <source>
        <dbReference type="Proteomes" id="UP000002487"/>
    </source>
</evidence>
<sequence length="131" mass="15007">MMRIILISLFLVLACYTDLRYRRVSNRSCFLMFVISVPFIVQLISVRYVITVGLIFLIIFFAFKKGCFGGGDAKSLILISLLFPDPVLIIWIMFISSVIVIVLFLLKRVGRDTQIPFMIPISVSFWVLVCC</sequence>
<evidence type="ECO:0000256" key="2">
    <source>
        <dbReference type="ARBA" id="ARBA00022475"/>
    </source>
</evidence>
<feature type="transmembrane region" description="Helical" evidence="6">
    <location>
        <begin position="75"/>
        <end position="106"/>
    </location>
</feature>
<dbReference type="GO" id="GO:0005886">
    <property type="term" value="C:plasma membrane"/>
    <property type="evidence" value="ECO:0007669"/>
    <property type="project" value="UniProtKB-SubCell"/>
</dbReference>
<reference evidence="8 9" key="1">
    <citation type="journal article" date="2002" name="Genome Res.">
        <title>The genome of Methanosarcina acetivorans reveals extensive metabolic and physiological diversity.</title>
        <authorList>
            <person name="Galagan J.E."/>
            <person name="Nusbaum C."/>
            <person name="Roy A."/>
            <person name="Endrizzi M.G."/>
            <person name="Macdonald P."/>
            <person name="FitzHugh W."/>
            <person name="Calvo S."/>
            <person name="Engels R."/>
            <person name="Smirnov S."/>
            <person name="Atnoor D."/>
            <person name="Brown A."/>
            <person name="Allen N."/>
            <person name="Naylor J."/>
            <person name="Stange-Thomann N."/>
            <person name="DeArellano K."/>
            <person name="Johnson R."/>
            <person name="Linton L."/>
            <person name="McEwan P."/>
            <person name="McKernan K."/>
            <person name="Talamas J."/>
            <person name="Tirrell A."/>
            <person name="Ye W."/>
            <person name="Zimmer A."/>
            <person name="Barber R.D."/>
            <person name="Cann I."/>
            <person name="Graham D.E."/>
            <person name="Grahame D.A."/>
            <person name="Guss A."/>
            <person name="Hedderich R."/>
            <person name="Ingram-Smith C."/>
            <person name="Kuettner C.H."/>
            <person name="Krzycki J.A."/>
            <person name="Leigh J.A."/>
            <person name="Li W."/>
            <person name="Liu J."/>
            <person name="Mukhopadhyay B."/>
            <person name="Reeve J.N."/>
            <person name="Smith K."/>
            <person name="Springer T.A."/>
            <person name="Umayam L.A."/>
            <person name="White O."/>
            <person name="White R.H."/>
            <person name="de Macario E.C."/>
            <person name="Ferry J.G."/>
            <person name="Jarrell K.F."/>
            <person name="Jing H."/>
            <person name="Macario A.J.L."/>
            <person name="Paulsen I."/>
            <person name="Pritchett M."/>
            <person name="Sowers K.R."/>
            <person name="Swanson R.V."/>
            <person name="Zinder S.H."/>
            <person name="Lander E."/>
            <person name="Metcalf W.W."/>
            <person name="Birren B."/>
        </authorList>
    </citation>
    <scope>NUCLEOTIDE SEQUENCE [LARGE SCALE GENOMIC DNA]</scope>
    <source>
        <strain evidence="9">ATCC 35395 / DSM 2834 / JCM 12185 / C2A</strain>
    </source>
</reference>
<dbReference type="STRING" id="188937.MA_2598"/>
<dbReference type="KEGG" id="mac:MA_2598"/>
<gene>
    <name evidence="8" type="ordered locus">MA_2598</name>
</gene>
<proteinExistence type="predicted"/>
<comment type="subcellular location">
    <subcellularLocation>
        <location evidence="1">Cell membrane</location>
        <topology evidence="1">Multi-pass membrane protein</topology>
    </subcellularLocation>
</comment>
<evidence type="ECO:0000256" key="4">
    <source>
        <dbReference type="ARBA" id="ARBA00022989"/>
    </source>
</evidence>